<dbReference type="WBParaSite" id="nRc.2.0.1.t10952-RA">
    <property type="protein sequence ID" value="nRc.2.0.1.t10952-RA"/>
    <property type="gene ID" value="nRc.2.0.1.g10952"/>
</dbReference>
<dbReference type="InterPro" id="IPR008173">
    <property type="entry name" value="Adenylyl_cyclase_CyaB"/>
</dbReference>
<name>A0A915IAQ2_ROMCU</name>
<dbReference type="SUPFAM" id="SSF55154">
    <property type="entry name" value="CYTH-like phosphatases"/>
    <property type="match status" value="1"/>
</dbReference>
<dbReference type="CDD" id="cd07890">
    <property type="entry name" value="CYTH-like_AC_IV-like"/>
    <property type="match status" value="1"/>
</dbReference>
<dbReference type="PANTHER" id="PTHR21028">
    <property type="entry name" value="SI:CH211-156B7.4"/>
    <property type="match status" value="1"/>
</dbReference>
<keyword evidence="2" id="KW-1185">Reference proteome</keyword>
<dbReference type="GO" id="GO:0016462">
    <property type="term" value="F:pyrophosphatase activity"/>
    <property type="evidence" value="ECO:0007669"/>
    <property type="project" value="UniProtKB-ARBA"/>
</dbReference>
<feature type="domain" description="CYTH" evidence="1">
    <location>
        <begin position="33"/>
        <end position="91"/>
    </location>
</feature>
<evidence type="ECO:0000313" key="2">
    <source>
        <dbReference type="Proteomes" id="UP000887565"/>
    </source>
</evidence>
<dbReference type="Pfam" id="PF01928">
    <property type="entry name" value="CYTH"/>
    <property type="match status" value="1"/>
</dbReference>
<evidence type="ECO:0000259" key="1">
    <source>
        <dbReference type="Pfam" id="PF01928"/>
    </source>
</evidence>
<accession>A0A915IAQ2</accession>
<dbReference type="OMA" id="TRIHMDE"/>
<dbReference type="Proteomes" id="UP000887565">
    <property type="component" value="Unplaced"/>
</dbReference>
<protein>
    <submittedName>
        <fullName evidence="3">CYTH domain-containing protein</fullName>
    </submittedName>
</protein>
<evidence type="ECO:0000313" key="3">
    <source>
        <dbReference type="WBParaSite" id="nRc.2.0.1.t10952-RA"/>
    </source>
</evidence>
<dbReference type="Gene3D" id="2.40.320.10">
    <property type="entry name" value="Hypothetical Protein Pfu-838710-001"/>
    <property type="match status" value="1"/>
</dbReference>
<dbReference type="PANTHER" id="PTHR21028:SF2">
    <property type="entry name" value="CYTH DOMAIN-CONTAINING PROTEIN"/>
    <property type="match status" value="1"/>
</dbReference>
<reference evidence="3" key="1">
    <citation type="submission" date="2022-11" db="UniProtKB">
        <authorList>
            <consortium name="WormBaseParasite"/>
        </authorList>
    </citation>
    <scope>IDENTIFICATION</scope>
</reference>
<organism evidence="2 3">
    <name type="scientific">Romanomermis culicivorax</name>
    <name type="common">Nematode worm</name>
    <dbReference type="NCBI Taxonomy" id="13658"/>
    <lineage>
        <taxon>Eukaryota</taxon>
        <taxon>Metazoa</taxon>
        <taxon>Ecdysozoa</taxon>
        <taxon>Nematoda</taxon>
        <taxon>Enoplea</taxon>
        <taxon>Dorylaimia</taxon>
        <taxon>Mermithida</taxon>
        <taxon>Mermithoidea</taxon>
        <taxon>Mermithidae</taxon>
        <taxon>Romanomermis</taxon>
    </lineage>
</organism>
<dbReference type="InterPro" id="IPR023577">
    <property type="entry name" value="CYTH_domain"/>
</dbReference>
<dbReference type="InterPro" id="IPR033469">
    <property type="entry name" value="CYTH-like_dom_sf"/>
</dbReference>
<proteinExistence type="predicted"/>
<sequence length="120" mass="13400">PNGELIFYSRSDESGPKLSTYDISSINDALSFETCLSKGYGIRGVVKKRRKLFMLGQTRIHLDQVEILGSFLELEVVLNEYQTLECGEIIANGIMDKLNIGQNQLISAAYIDLICESKHA</sequence>
<dbReference type="AlphaFoldDB" id="A0A915IAQ2"/>